<accession>A0ABW1GRU3</accession>
<feature type="region of interest" description="Disordered" evidence="1">
    <location>
        <begin position="119"/>
        <end position="165"/>
    </location>
</feature>
<dbReference type="EMBL" id="JBHSPU010000020">
    <property type="protein sequence ID" value="MFC5916249.1"/>
    <property type="molecule type" value="Genomic_DNA"/>
</dbReference>
<protein>
    <recommendedName>
        <fullName evidence="4">Helix-turn-helix domain-containing protein</fullName>
    </recommendedName>
</protein>
<dbReference type="RefSeq" id="WP_344507062.1">
    <property type="nucleotide sequence ID" value="NZ_BAAATU010000001.1"/>
</dbReference>
<sequence>MLWHAIAPSRRYTKASHDIVRHARLGSDAKILLLYVQGLPEGQSGQALSEHARKLRITGRAYQKAKQQLIENGFVHEWRRQGDRGFWVTDQLFANMPLTAEQARRARDGLVVMAEVPPSARNPAVGRPGGRMAGDSQPVDEERVKNVPHPPSEAEPETAAAESGPEVAEAEGVLLSLRHANPQLHLGVPEARGLSGLAAEWIRRGVTAAGLRRTLMSELPPDGVRSAVGFLRHRLEQKLPPPPEPVAPAPVAPVPRSVTCAGPGEEHVFRTTDDDETHCGPCRREAAWDLYWARAEADEDVPPHIPWRERVAALAASPDGDR</sequence>
<evidence type="ECO:0000313" key="2">
    <source>
        <dbReference type="EMBL" id="MFC5916249.1"/>
    </source>
</evidence>
<evidence type="ECO:0008006" key="4">
    <source>
        <dbReference type="Google" id="ProtNLM"/>
    </source>
</evidence>
<evidence type="ECO:0000313" key="3">
    <source>
        <dbReference type="Proteomes" id="UP001596200"/>
    </source>
</evidence>
<comment type="caution">
    <text evidence="2">The sequence shown here is derived from an EMBL/GenBank/DDBJ whole genome shotgun (WGS) entry which is preliminary data.</text>
</comment>
<organism evidence="2 3">
    <name type="scientific">Streptomyces pulveraceus</name>
    <dbReference type="NCBI Taxonomy" id="68258"/>
    <lineage>
        <taxon>Bacteria</taxon>
        <taxon>Bacillati</taxon>
        <taxon>Actinomycetota</taxon>
        <taxon>Actinomycetes</taxon>
        <taxon>Kitasatosporales</taxon>
        <taxon>Streptomycetaceae</taxon>
        <taxon>Streptomyces</taxon>
    </lineage>
</organism>
<proteinExistence type="predicted"/>
<dbReference type="Proteomes" id="UP001596200">
    <property type="component" value="Unassembled WGS sequence"/>
</dbReference>
<reference evidence="3" key="1">
    <citation type="journal article" date="2019" name="Int. J. Syst. Evol. Microbiol.">
        <title>The Global Catalogue of Microorganisms (GCM) 10K type strain sequencing project: providing services to taxonomists for standard genome sequencing and annotation.</title>
        <authorList>
            <consortium name="The Broad Institute Genomics Platform"/>
            <consortium name="The Broad Institute Genome Sequencing Center for Infectious Disease"/>
            <person name="Wu L."/>
            <person name="Ma J."/>
        </authorList>
    </citation>
    <scope>NUCLEOTIDE SEQUENCE [LARGE SCALE GENOMIC DNA]</scope>
    <source>
        <strain evidence="3">JCM 4147</strain>
    </source>
</reference>
<keyword evidence="3" id="KW-1185">Reference proteome</keyword>
<gene>
    <name evidence="2" type="ORF">ACFP1B_22900</name>
</gene>
<evidence type="ECO:0000256" key="1">
    <source>
        <dbReference type="SAM" id="MobiDB-lite"/>
    </source>
</evidence>
<name>A0ABW1GRU3_9ACTN</name>